<gene>
    <name evidence="1" type="ORF">ACFYNZ_20600</name>
</gene>
<evidence type="ECO:0000313" key="2">
    <source>
        <dbReference type="Proteomes" id="UP001601197"/>
    </source>
</evidence>
<sequence>MPYGPTDRRDGRPALRLRTLWHRCRGAGAVLLGVALLAAAGAAPARVPDDMAEERAYRAARPCGRAVTEDCLRSVQATVRGTVIREGPEYT</sequence>
<protein>
    <submittedName>
        <fullName evidence="1">Uncharacterized protein</fullName>
    </submittedName>
</protein>
<dbReference type="Proteomes" id="UP001601197">
    <property type="component" value="Unassembled WGS sequence"/>
</dbReference>
<dbReference type="EMBL" id="JBIAFJ010000018">
    <property type="protein sequence ID" value="MFE9171866.1"/>
    <property type="molecule type" value="Genomic_DNA"/>
</dbReference>
<accession>A0ABW6KVD9</accession>
<comment type="caution">
    <text evidence="1">The sequence shown here is derived from an EMBL/GenBank/DDBJ whole genome shotgun (WGS) entry which is preliminary data.</text>
</comment>
<organism evidence="1 2">
    <name type="scientific">Streptomyces kebangsaanensis</name>
    <dbReference type="NCBI Taxonomy" id="864058"/>
    <lineage>
        <taxon>Bacteria</taxon>
        <taxon>Bacillati</taxon>
        <taxon>Actinomycetota</taxon>
        <taxon>Actinomycetes</taxon>
        <taxon>Kitasatosporales</taxon>
        <taxon>Streptomycetaceae</taxon>
        <taxon>Streptomyces</taxon>
    </lineage>
</organism>
<name>A0ABW6KVD9_9ACTN</name>
<reference evidence="1 2" key="1">
    <citation type="submission" date="2024-10" db="EMBL/GenBank/DDBJ databases">
        <title>The Natural Products Discovery Center: Release of the First 8490 Sequenced Strains for Exploring Actinobacteria Biosynthetic Diversity.</title>
        <authorList>
            <person name="Kalkreuter E."/>
            <person name="Kautsar S.A."/>
            <person name="Yang D."/>
            <person name="Bader C.D."/>
            <person name="Teijaro C.N."/>
            <person name="Fluegel L."/>
            <person name="Davis C.M."/>
            <person name="Simpson J.R."/>
            <person name="Lauterbach L."/>
            <person name="Steele A.D."/>
            <person name="Gui C."/>
            <person name="Meng S."/>
            <person name="Li G."/>
            <person name="Viehrig K."/>
            <person name="Ye F."/>
            <person name="Su P."/>
            <person name="Kiefer A.F."/>
            <person name="Nichols A."/>
            <person name="Cepeda A.J."/>
            <person name="Yan W."/>
            <person name="Fan B."/>
            <person name="Jiang Y."/>
            <person name="Adhikari A."/>
            <person name="Zheng C.-J."/>
            <person name="Schuster L."/>
            <person name="Cowan T.M."/>
            <person name="Smanski M.J."/>
            <person name="Chevrette M.G."/>
            <person name="De Carvalho L.P.S."/>
            <person name="Shen B."/>
        </authorList>
    </citation>
    <scope>NUCLEOTIDE SEQUENCE [LARGE SCALE GENOMIC DNA]</scope>
    <source>
        <strain evidence="1 2">NPDC007147</strain>
    </source>
</reference>
<evidence type="ECO:0000313" key="1">
    <source>
        <dbReference type="EMBL" id="MFE9171866.1"/>
    </source>
</evidence>
<proteinExistence type="predicted"/>
<keyword evidence="2" id="KW-1185">Reference proteome</keyword>
<dbReference type="RefSeq" id="WP_388349046.1">
    <property type="nucleotide sequence ID" value="NZ_JBIAFJ010000018.1"/>
</dbReference>